<accession>A0A556M9Y7</accession>
<name>A0A556M9Y7_9SPHI</name>
<dbReference type="RefSeq" id="WP_144250593.1">
    <property type="nucleotide sequence ID" value="NZ_VLPK01000006.1"/>
</dbReference>
<keyword evidence="3" id="KW-1185">Reference proteome</keyword>
<comment type="caution">
    <text evidence="2">The sequence shown here is derived from an EMBL/GenBank/DDBJ whole genome shotgun (WGS) entry which is preliminary data.</text>
</comment>
<dbReference type="EMBL" id="VLPK01000006">
    <property type="protein sequence ID" value="TSJ36625.1"/>
    <property type="molecule type" value="Genomic_DNA"/>
</dbReference>
<evidence type="ECO:0000256" key="1">
    <source>
        <dbReference type="SAM" id="MobiDB-lite"/>
    </source>
</evidence>
<dbReference type="OrthoDB" id="800040at2"/>
<evidence type="ECO:0000313" key="3">
    <source>
        <dbReference type="Proteomes" id="UP000318733"/>
    </source>
</evidence>
<sequence length="63" mass="6807">MGKQHDTIPNEPQEAPVQSPKPEIQQPNDPQGPTFPQEAPGNQPQEIPQQPDQGGSGLNQTEV</sequence>
<evidence type="ECO:0000313" key="2">
    <source>
        <dbReference type="EMBL" id="TSJ36625.1"/>
    </source>
</evidence>
<dbReference type="AlphaFoldDB" id="A0A556M9Y7"/>
<feature type="region of interest" description="Disordered" evidence="1">
    <location>
        <begin position="1"/>
        <end position="63"/>
    </location>
</feature>
<dbReference type="Proteomes" id="UP000318733">
    <property type="component" value="Unassembled WGS sequence"/>
</dbReference>
<organism evidence="2 3">
    <name type="scientific">Mucilaginibacter corticis</name>
    <dbReference type="NCBI Taxonomy" id="2597670"/>
    <lineage>
        <taxon>Bacteria</taxon>
        <taxon>Pseudomonadati</taxon>
        <taxon>Bacteroidota</taxon>
        <taxon>Sphingobacteriia</taxon>
        <taxon>Sphingobacteriales</taxon>
        <taxon>Sphingobacteriaceae</taxon>
        <taxon>Mucilaginibacter</taxon>
    </lineage>
</organism>
<feature type="compositionally biased region" description="Polar residues" evidence="1">
    <location>
        <begin position="40"/>
        <end position="63"/>
    </location>
</feature>
<protein>
    <submittedName>
        <fullName evidence="2">Uncharacterized protein</fullName>
    </submittedName>
</protein>
<proteinExistence type="predicted"/>
<gene>
    <name evidence="2" type="ORF">FO440_22625</name>
</gene>
<reference evidence="2 3" key="1">
    <citation type="submission" date="2019-07" db="EMBL/GenBank/DDBJ databases">
        <authorList>
            <person name="Huq M.A."/>
        </authorList>
    </citation>
    <scope>NUCLEOTIDE SEQUENCE [LARGE SCALE GENOMIC DNA]</scope>
    <source>
        <strain evidence="2 3">MAH-19</strain>
    </source>
</reference>